<evidence type="ECO:0000256" key="6">
    <source>
        <dbReference type="ARBA" id="ARBA00022692"/>
    </source>
</evidence>
<evidence type="ECO:0000256" key="5">
    <source>
        <dbReference type="ARBA" id="ARBA00022519"/>
    </source>
</evidence>
<dbReference type="AlphaFoldDB" id="A0A1G9VB45"/>
<gene>
    <name evidence="11" type="ORF">SAMN05428957_1126</name>
</gene>
<evidence type="ECO:0000256" key="10">
    <source>
        <dbReference type="SAM" id="Phobius"/>
    </source>
</evidence>
<keyword evidence="12" id="KW-1185">Reference proteome</keyword>
<proteinExistence type="inferred from homology"/>
<evidence type="ECO:0000256" key="3">
    <source>
        <dbReference type="ARBA" id="ARBA00022448"/>
    </source>
</evidence>
<dbReference type="GO" id="GO:0005886">
    <property type="term" value="C:plasma membrane"/>
    <property type="evidence" value="ECO:0007669"/>
    <property type="project" value="UniProtKB-SubCell"/>
</dbReference>
<dbReference type="RefSeq" id="WP_091572424.1">
    <property type="nucleotide sequence ID" value="NZ_FNHP01000012.1"/>
</dbReference>
<accession>A0A1G9VB45</accession>
<keyword evidence="7" id="KW-0653">Protein transport</keyword>
<dbReference type="GO" id="GO:0015627">
    <property type="term" value="C:type II protein secretion system complex"/>
    <property type="evidence" value="ECO:0007669"/>
    <property type="project" value="InterPro"/>
</dbReference>
<dbReference type="Pfam" id="PF04612">
    <property type="entry name" value="T2SSM"/>
    <property type="match status" value="1"/>
</dbReference>
<keyword evidence="4" id="KW-1003">Cell membrane</keyword>
<organism evidence="11 12">
    <name type="scientific">Oryzisolibacter propanilivorax</name>
    <dbReference type="NCBI Taxonomy" id="1527607"/>
    <lineage>
        <taxon>Bacteria</taxon>
        <taxon>Pseudomonadati</taxon>
        <taxon>Pseudomonadota</taxon>
        <taxon>Betaproteobacteria</taxon>
        <taxon>Burkholderiales</taxon>
        <taxon>Comamonadaceae</taxon>
        <taxon>Oryzisolibacter</taxon>
    </lineage>
</organism>
<keyword evidence="5" id="KW-0997">Cell inner membrane</keyword>
<dbReference type="Gene3D" id="3.30.1360.100">
    <property type="entry name" value="General secretion pathway protein M, EpsM"/>
    <property type="match status" value="1"/>
</dbReference>
<evidence type="ECO:0000256" key="2">
    <source>
        <dbReference type="ARBA" id="ARBA00010637"/>
    </source>
</evidence>
<evidence type="ECO:0000313" key="12">
    <source>
        <dbReference type="Proteomes" id="UP000198552"/>
    </source>
</evidence>
<evidence type="ECO:0000256" key="1">
    <source>
        <dbReference type="ARBA" id="ARBA00004377"/>
    </source>
</evidence>
<keyword evidence="6 10" id="KW-0812">Transmembrane</keyword>
<evidence type="ECO:0000256" key="8">
    <source>
        <dbReference type="ARBA" id="ARBA00022989"/>
    </source>
</evidence>
<dbReference type="InterPro" id="IPR023229">
    <property type="entry name" value="T2SS_M_periplasmic_sf"/>
</dbReference>
<sequence>MTPRALKTPPALAQAWAPLQAQWRRLAAREQTLVLLAGALVALALLWWLLLAPALLTWKTSAARHAQVDAQLQQMLQLQAEAQQLQQAPRAPAVDALAALRGATGQLLGDGARLVIAGEQATVTLQQVPAEALARWLAQVRAQAHATPLQARLTRSSAPGAAPAWDGTLVLALPPG</sequence>
<dbReference type="OrthoDB" id="8687363at2"/>
<dbReference type="InterPro" id="IPR007690">
    <property type="entry name" value="T2SS_GspM"/>
</dbReference>
<feature type="transmembrane region" description="Helical" evidence="10">
    <location>
        <begin position="33"/>
        <end position="58"/>
    </location>
</feature>
<keyword evidence="8 10" id="KW-1133">Transmembrane helix</keyword>
<name>A0A1G9VB45_9BURK</name>
<reference evidence="12" key="1">
    <citation type="submission" date="2016-10" db="EMBL/GenBank/DDBJ databases">
        <authorList>
            <person name="Varghese N."/>
            <person name="Submissions S."/>
        </authorList>
    </citation>
    <scope>NUCLEOTIDE SEQUENCE [LARGE SCALE GENOMIC DNA]</scope>
    <source>
        <strain evidence="12">EPL6</strain>
    </source>
</reference>
<dbReference type="SUPFAM" id="SSF103054">
    <property type="entry name" value="General secretion pathway protein M, EpsM"/>
    <property type="match status" value="1"/>
</dbReference>
<dbReference type="STRING" id="1527607.SAMN05428957_1126"/>
<keyword evidence="3" id="KW-0813">Transport</keyword>
<dbReference type="Proteomes" id="UP000198552">
    <property type="component" value="Unassembled WGS sequence"/>
</dbReference>
<dbReference type="EMBL" id="FNHP01000012">
    <property type="protein sequence ID" value="SDM69361.1"/>
    <property type="molecule type" value="Genomic_DNA"/>
</dbReference>
<protein>
    <submittedName>
        <fullName evidence="11">General secretion pathway protein M</fullName>
    </submittedName>
</protein>
<evidence type="ECO:0000313" key="11">
    <source>
        <dbReference type="EMBL" id="SDM69361.1"/>
    </source>
</evidence>
<comment type="similarity">
    <text evidence="2">Belongs to the GSP M family.</text>
</comment>
<evidence type="ECO:0000256" key="9">
    <source>
        <dbReference type="ARBA" id="ARBA00023136"/>
    </source>
</evidence>
<comment type="subcellular location">
    <subcellularLocation>
        <location evidence="1">Cell inner membrane</location>
        <topology evidence="1">Single-pass membrane protein</topology>
    </subcellularLocation>
</comment>
<evidence type="ECO:0000256" key="4">
    <source>
        <dbReference type="ARBA" id="ARBA00022475"/>
    </source>
</evidence>
<dbReference type="GO" id="GO:0015628">
    <property type="term" value="P:protein secretion by the type II secretion system"/>
    <property type="evidence" value="ECO:0007669"/>
    <property type="project" value="InterPro"/>
</dbReference>
<evidence type="ECO:0000256" key="7">
    <source>
        <dbReference type="ARBA" id="ARBA00022927"/>
    </source>
</evidence>
<keyword evidence="9 10" id="KW-0472">Membrane</keyword>